<dbReference type="GO" id="GO:0004856">
    <property type="term" value="F:D-xylulokinase activity"/>
    <property type="evidence" value="ECO:0007669"/>
    <property type="project" value="TreeGrafter"/>
</dbReference>
<sequence>MSATPHIPTFHFSQLSMSDPPVPFLAPSDLGSSPTPFDLSASPPPPLLPLPSPSTSTRPDQPLFLGIDSGVDRLKACVLDEELRVVWTAKVDIDQELREYGTRDGVRTRGDSVTCPSVVRLHALDLLLTKLSRDCPDPSLLTRIVCISGAGQPNALHYLSPTFGRTLRAMSLSPHLSLSELFTPIPPSEPLFTVPEPTTDGDASTVEHIRRLETHFGQDKFDTSSRPAAGAENRPTRRKMSDVLEKGREELARRTGGRPCLRNPVAQLMKLLEDDKDRVEQEKEFVRDNKPAKLGLLDRTERIVLESGLLASVFLGRFAPLDGSDACTTGIFNPFLGEWHDDILAFVAGEGDPAGGEKLAALLGKPSTDGGKALNRTLLTQLGTISPYFVKRFGFSPTCLISPFTGSEAAAALAYPLSPRRGDVLISLCGVAETDSLIAPVDGADYTTNQDWSMVLNPATAGLGNRTHELQRSGLFPTVLTQHDEDDAGGGGDEEEDPTFFAVVQNRDAGIGRALLRDLYCNGKWDVFTHFSAISPHGGTIGSTHSIDEKYFAYFFPHREASLAQGFLRFVAGARTPEFSDRKINPRLLLESQVMTLRIGLGRLLRAMQSPAERARDGIRPFDAVGFQALSPETTAKRLVLVGEAAPNEAIASVVSSVFCAPAFMPSPLAEVQDPSSRSGVLSIDKTNPAALGTAYKAAWTFHRATTDSRVSFQTFLRRAIEATTEADSRIQSQAQVVEGPSEPSHAGTFASSSATSGPAPSLLSLGGPDRSHLSTAGSSLTPYETLRREGYKLGYGEASQDRPLGGERTGGEIGDGGEEDAPGLTLMAVPDKNLHKYYASMLPEFVRLKRRRRSGSDSPPSLCARSSPTSSTRPISGCHSLPRGPGSTHSALIESPTVGPHGGPVALRYVMLSRHHATFAFPKPHKADTSVDFTAASCQCRLHRRTRERWRPSRMHCPRRLTSGTRDRTMESDSELVSGQGLWRCLGLAEALTYRTALALAVISESWDDDFVFRPTESSSSSRSSGSSLPGDFSPTSTSTTSRRLSAAPTDRGPLNGHETQLPLSATRTARHRESKWSLASADWTAWPDPDATITPSGRSTSRSTTHVHVAPSSSKTRRLQPCSSPKFASSPPFTAQSHPCPASADAEVWRSSSPTPAEDISSSLTTREDDLATESDGEVAVAASEVESRSRSRSRPAPPLRSFGTRCKATRRVVWSHSGEGDARPASVKAISAVETPGRNSSQVSFAPTESDSAVHASRIDFTQFVGPGAALSPPSSSYSRKRKLVKKRPPEQQQTVTASLSALALSTDGTSERPLLAPSSFSTSSGDSARPVLGRAPSERPSADPTRSDRPLAVPTRPSLHPQKPRTPRTRSVTTPARSSGATIVIEKDWIGVESFPPPVRASPFAAPDRRPSLRLLRDRSASGTKGAVPLPTSHEGDRHGAQNAPPSNGIGSGRLARFLGRSISGPAVNCSSRVSSPAPTVEPNRPSLLRRSSRKLRPELPEANSSISRSASWSRSIGKTRFSLDRHGRSSPPPVPPMPPLEQLPRSSYSIFAKSGRSSSRSDHPPVSSIPIEPTVSSPPLPPSSTPTRFDQLGSTAHGSHEIKGAATRSRPRRVSHRPSASPPSMPSFAMKSHTSVTPPVATGSASQTNETSHGIAEPMPASKHPVGSESMRRYTLSDLRIPLRIATTQKKIQEDLERVKQFAVAIEGESGSRLSRVLVCGQAKTDSDSSPELKAIRIRYDAIKVNLSAPALCWEQAQALINLADGESIKPEQEASAGARSRSGNDVPTNSTASPRASSLESTASVAARQHEMLRRVFAASDEKKGASLPARAPPISRPALAVLTDQRSVPTLSGAALSAPEVMLASSPGRQTSFRFRRLIFPLRSKPRRDIAVEPSFSDMPTLSATSDTEPGRGAELDKDSDGEDWDREFGFSEGVEQDYAQSLYLDGKMALTSEGMPLLLAKATELRQACLRELALLQN</sequence>
<feature type="compositionally biased region" description="Low complexity" evidence="3">
    <location>
        <begin position="1094"/>
        <end position="1106"/>
    </location>
</feature>
<keyword evidence="2" id="KW-0418">Kinase</keyword>
<feature type="compositionally biased region" description="Pro residues" evidence="3">
    <location>
        <begin position="42"/>
        <end position="52"/>
    </location>
</feature>
<feature type="compositionally biased region" description="Polar residues" evidence="3">
    <location>
        <begin position="1152"/>
        <end position="1167"/>
    </location>
</feature>
<evidence type="ECO:0000256" key="2">
    <source>
        <dbReference type="ARBA" id="ARBA00022777"/>
    </source>
</evidence>
<feature type="region of interest" description="Disordered" evidence="3">
    <location>
        <begin position="1268"/>
        <end position="1384"/>
    </location>
</feature>
<protein>
    <submittedName>
        <fullName evidence="4">Uncharacterized protein</fullName>
    </submittedName>
</protein>
<accession>A0A9P7B7E3</accession>
<feature type="compositionally biased region" description="Low complexity" evidence="3">
    <location>
        <begin position="1373"/>
        <end position="1383"/>
    </location>
</feature>
<feature type="compositionally biased region" description="Low complexity" evidence="3">
    <location>
        <begin position="1509"/>
        <end position="1521"/>
    </location>
</feature>
<feature type="compositionally biased region" description="Low complexity" evidence="3">
    <location>
        <begin position="1569"/>
        <end position="1580"/>
    </location>
</feature>
<dbReference type="PANTHER" id="PTHR10196:SF57">
    <property type="entry name" value="XYLULOSE KINASE"/>
    <property type="match status" value="1"/>
</dbReference>
<evidence type="ECO:0000313" key="5">
    <source>
        <dbReference type="Proteomes" id="UP000777482"/>
    </source>
</evidence>
<feature type="compositionally biased region" description="Basic and acidic residues" evidence="3">
    <location>
        <begin position="1340"/>
        <end position="1353"/>
    </location>
</feature>
<feature type="compositionally biased region" description="Low complexity" evidence="3">
    <location>
        <begin position="751"/>
        <end position="769"/>
    </location>
</feature>
<comment type="caution">
    <text evidence="4">The sequence shown here is derived from an EMBL/GenBank/DDBJ whole genome shotgun (WGS) entry which is preliminary data.</text>
</comment>
<proteinExistence type="predicted"/>
<feature type="compositionally biased region" description="Polar residues" evidence="3">
    <location>
        <begin position="1123"/>
        <end position="1139"/>
    </location>
</feature>
<evidence type="ECO:0000313" key="4">
    <source>
        <dbReference type="EMBL" id="KAG0664200.1"/>
    </source>
</evidence>
<feature type="region of interest" description="Disordered" evidence="3">
    <location>
        <begin position="1472"/>
        <end position="1673"/>
    </location>
</feature>
<feature type="region of interest" description="Disordered" evidence="3">
    <location>
        <begin position="1088"/>
        <end position="1206"/>
    </location>
</feature>
<dbReference type="OrthoDB" id="1728974at2759"/>
<feature type="region of interest" description="Disordered" evidence="3">
    <location>
        <begin position="1898"/>
        <end position="1935"/>
    </location>
</feature>
<feature type="region of interest" description="Disordered" evidence="3">
    <location>
        <begin position="1776"/>
        <end position="1810"/>
    </location>
</feature>
<feature type="compositionally biased region" description="Low complexity" evidence="3">
    <location>
        <begin position="1019"/>
        <end position="1051"/>
    </location>
</feature>
<feature type="region of interest" description="Disordered" evidence="3">
    <location>
        <begin position="851"/>
        <end position="891"/>
    </location>
</feature>
<feature type="compositionally biased region" description="Low complexity" evidence="3">
    <location>
        <begin position="1272"/>
        <end position="1281"/>
    </location>
</feature>
<feature type="compositionally biased region" description="Polar residues" evidence="3">
    <location>
        <begin position="1059"/>
        <end position="1069"/>
    </location>
</feature>
<feature type="region of interest" description="Disordered" evidence="3">
    <location>
        <begin position="219"/>
        <end position="241"/>
    </location>
</feature>
<keyword evidence="5" id="KW-1185">Reference proteome</keyword>
<feature type="compositionally biased region" description="Polar residues" evidence="3">
    <location>
        <begin position="1473"/>
        <end position="1482"/>
    </location>
</feature>
<evidence type="ECO:0000256" key="3">
    <source>
        <dbReference type="SAM" id="MobiDB-lite"/>
    </source>
</evidence>
<feature type="compositionally biased region" description="Basic and acidic residues" evidence="3">
    <location>
        <begin position="1916"/>
        <end position="1926"/>
    </location>
</feature>
<dbReference type="GO" id="GO:0005997">
    <property type="term" value="P:xylulose metabolic process"/>
    <property type="evidence" value="ECO:0007669"/>
    <property type="project" value="TreeGrafter"/>
</dbReference>
<feature type="compositionally biased region" description="Polar residues" evidence="3">
    <location>
        <begin position="1905"/>
        <end position="1915"/>
    </location>
</feature>
<feature type="compositionally biased region" description="Pro residues" evidence="3">
    <location>
        <begin position="1535"/>
        <end position="1546"/>
    </location>
</feature>
<feature type="compositionally biased region" description="Polar residues" evidence="3">
    <location>
        <begin position="1637"/>
        <end position="1657"/>
    </location>
</feature>
<dbReference type="PANTHER" id="PTHR10196">
    <property type="entry name" value="SUGAR KINASE"/>
    <property type="match status" value="1"/>
</dbReference>
<feature type="compositionally biased region" description="Basic and acidic residues" evidence="3">
    <location>
        <begin position="1411"/>
        <end position="1424"/>
    </location>
</feature>
<feature type="region of interest" description="Disordered" evidence="3">
    <location>
        <begin position="23"/>
        <end position="60"/>
    </location>
</feature>
<evidence type="ECO:0000256" key="1">
    <source>
        <dbReference type="ARBA" id="ARBA00022679"/>
    </source>
</evidence>
<feature type="region of interest" description="Disordered" evidence="3">
    <location>
        <begin position="1016"/>
        <end position="1072"/>
    </location>
</feature>
<feature type="region of interest" description="Disordered" evidence="3">
    <location>
        <begin position="725"/>
        <end position="782"/>
    </location>
</feature>
<dbReference type="EMBL" id="PUHQ01000015">
    <property type="protein sequence ID" value="KAG0664200.1"/>
    <property type="molecule type" value="Genomic_DNA"/>
</dbReference>
<dbReference type="Gene3D" id="3.30.420.40">
    <property type="match status" value="2"/>
</dbReference>
<reference evidence="4 5" key="1">
    <citation type="submission" date="2020-11" db="EMBL/GenBank/DDBJ databases">
        <title>Kefir isolates.</title>
        <authorList>
            <person name="Marcisauskas S."/>
            <person name="Kim Y."/>
            <person name="Blasche S."/>
        </authorList>
    </citation>
    <scope>NUCLEOTIDE SEQUENCE [LARGE SCALE GENOMIC DNA]</scope>
    <source>
        <strain evidence="4 5">KR</strain>
    </source>
</reference>
<feature type="region of interest" description="Disordered" evidence="3">
    <location>
        <begin position="795"/>
        <end position="823"/>
    </location>
</feature>
<dbReference type="Proteomes" id="UP000777482">
    <property type="component" value="Unassembled WGS sequence"/>
</dbReference>
<feature type="compositionally biased region" description="Low complexity" evidence="3">
    <location>
        <begin position="857"/>
        <end position="875"/>
    </location>
</feature>
<organism evidence="4 5">
    <name type="scientific">Rhodotorula mucilaginosa</name>
    <name type="common">Yeast</name>
    <name type="synonym">Rhodotorula rubra</name>
    <dbReference type="NCBI Taxonomy" id="5537"/>
    <lineage>
        <taxon>Eukaryota</taxon>
        <taxon>Fungi</taxon>
        <taxon>Dikarya</taxon>
        <taxon>Basidiomycota</taxon>
        <taxon>Pucciniomycotina</taxon>
        <taxon>Microbotryomycetes</taxon>
        <taxon>Sporidiobolales</taxon>
        <taxon>Sporidiobolaceae</taxon>
        <taxon>Rhodotorula</taxon>
    </lineage>
</organism>
<feature type="region of interest" description="Disordered" evidence="3">
    <location>
        <begin position="1400"/>
        <end position="1458"/>
    </location>
</feature>
<gene>
    <name evidence="4" type="ORF">C6P46_001664</name>
</gene>
<feature type="compositionally biased region" description="Polar residues" evidence="3">
    <location>
        <begin position="1787"/>
        <end position="1810"/>
    </location>
</feature>
<dbReference type="GO" id="GO:0005829">
    <property type="term" value="C:cytosol"/>
    <property type="evidence" value="ECO:0007669"/>
    <property type="project" value="TreeGrafter"/>
</dbReference>
<keyword evidence="1" id="KW-0808">Transferase</keyword>
<name>A0A9P7B7E3_RHOMI</name>
<feature type="compositionally biased region" description="Polar residues" evidence="3">
    <location>
        <begin position="1294"/>
        <end position="1303"/>
    </location>
</feature>